<keyword evidence="3" id="KW-1185">Reference proteome</keyword>
<dbReference type="PANTHER" id="PTHR39470">
    <property type="entry name" value="CHROMOSOME 10, WHOLE GENOME SHOTGUN SEQUENCE"/>
    <property type="match status" value="1"/>
</dbReference>
<dbReference type="PANTHER" id="PTHR39470:SF1">
    <property type="entry name" value="CHORISMATE SYNTHASE PROTEIN"/>
    <property type="match status" value="1"/>
</dbReference>
<evidence type="ECO:0000313" key="2">
    <source>
        <dbReference type="EMBL" id="CRG85472.1"/>
    </source>
</evidence>
<keyword evidence="1" id="KW-0812">Transmembrane</keyword>
<dbReference type="Proteomes" id="UP000054383">
    <property type="component" value="Unassembled WGS sequence"/>
</dbReference>
<accession>A0A0U1LQ61</accession>
<dbReference type="EMBL" id="CVMT01000002">
    <property type="protein sequence ID" value="CRG85472.1"/>
    <property type="molecule type" value="Genomic_DNA"/>
</dbReference>
<dbReference type="OMA" id="YFYYALP"/>
<name>A0A0U1LQ61_TALIS</name>
<gene>
    <name evidence="2" type="ORF">PISL3812_02528</name>
</gene>
<feature type="transmembrane region" description="Helical" evidence="1">
    <location>
        <begin position="166"/>
        <end position="187"/>
    </location>
</feature>
<dbReference type="STRING" id="28573.A0A0U1LQ61"/>
<keyword evidence="1" id="KW-1133">Transmembrane helix</keyword>
<reference evidence="2 3" key="1">
    <citation type="submission" date="2015-04" db="EMBL/GenBank/DDBJ databases">
        <authorList>
            <person name="Syromyatnikov M.Y."/>
            <person name="Popov V.N."/>
        </authorList>
    </citation>
    <scope>NUCLEOTIDE SEQUENCE [LARGE SCALE GENOMIC DNA]</scope>
    <source>
        <strain evidence="2">WF-38-12</strain>
    </source>
</reference>
<sequence>MAQAVLSLFSWGTIKSLLIFFGPVLLPRAINFYRVFRVQLAHRPPPRQIPSQASRALNVLFAAIVVFLTLSVPINPHAPAPNIFSQTGSRITTPTDVIFARLARFRPEQTLTDYDKLLRSALTSTAARKIYLRYGPDALLSCQFCGLDESSSAVSYLLYYLPWNSVVPHLLHLLILGLVTSAPFAGADAARWRNWFTAGGLMLAGLDFYVMGAYDPLAAASAAVRAGQQPPSSLFHAMSFVRPLVFALFDSVCAGLVYVSATHRFFFSPPSQADQINQLVTKATEALATVNRQLHGVSVARNAVVRDKTLKARDDWYWRTAVAMEGEAGSSGGSVWEDEEVVRAMSRAMSGQGVDMAQLGVSAGEYVGDITRGLDT</sequence>
<feature type="transmembrane region" description="Helical" evidence="1">
    <location>
        <begin position="234"/>
        <end position="259"/>
    </location>
</feature>
<protein>
    <submittedName>
        <fullName evidence="2">Uncharacterized protein</fullName>
    </submittedName>
</protein>
<evidence type="ECO:0000256" key="1">
    <source>
        <dbReference type="SAM" id="Phobius"/>
    </source>
</evidence>
<organism evidence="2 3">
    <name type="scientific">Talaromyces islandicus</name>
    <name type="common">Penicillium islandicum</name>
    <dbReference type="NCBI Taxonomy" id="28573"/>
    <lineage>
        <taxon>Eukaryota</taxon>
        <taxon>Fungi</taxon>
        <taxon>Dikarya</taxon>
        <taxon>Ascomycota</taxon>
        <taxon>Pezizomycotina</taxon>
        <taxon>Eurotiomycetes</taxon>
        <taxon>Eurotiomycetidae</taxon>
        <taxon>Eurotiales</taxon>
        <taxon>Trichocomaceae</taxon>
        <taxon>Talaromyces</taxon>
        <taxon>Talaromyces sect. Islandici</taxon>
    </lineage>
</organism>
<feature type="transmembrane region" description="Helical" evidence="1">
    <location>
        <begin position="194"/>
        <end position="214"/>
    </location>
</feature>
<proteinExistence type="predicted"/>
<keyword evidence="1" id="KW-0472">Membrane</keyword>
<dbReference type="OrthoDB" id="4218123at2759"/>
<evidence type="ECO:0000313" key="3">
    <source>
        <dbReference type="Proteomes" id="UP000054383"/>
    </source>
</evidence>
<dbReference type="AlphaFoldDB" id="A0A0U1LQ61"/>
<feature type="transmembrane region" description="Helical" evidence="1">
    <location>
        <begin position="56"/>
        <end position="74"/>
    </location>
</feature>